<comment type="subcellular location">
    <subcellularLocation>
        <location evidence="1">Golgi apparatus membrane</location>
        <topology evidence="1">Single-pass type II membrane protein</topology>
    </subcellularLocation>
</comment>
<feature type="transmembrane region" description="Helical" evidence="8">
    <location>
        <begin position="427"/>
        <end position="447"/>
    </location>
</feature>
<evidence type="ECO:0000256" key="7">
    <source>
        <dbReference type="SAM" id="MobiDB-lite"/>
    </source>
</evidence>
<keyword evidence="3" id="KW-0328">Glycosyltransferase</keyword>
<dbReference type="AlphaFoldDB" id="A0AAN7P9Q4"/>
<dbReference type="PANTHER" id="PTHR12042:SF21">
    <property type="entry name" value="ALPHA1,4-GALACTOSYLTRANSFERASE 1-RELATED"/>
    <property type="match status" value="1"/>
</dbReference>
<dbReference type="Proteomes" id="UP001353858">
    <property type="component" value="Unassembled WGS sequence"/>
</dbReference>
<evidence type="ECO:0000256" key="6">
    <source>
        <dbReference type="ARBA" id="ARBA00023136"/>
    </source>
</evidence>
<keyword evidence="4" id="KW-0808">Transferase</keyword>
<dbReference type="PANTHER" id="PTHR12042">
    <property type="entry name" value="LACTOSYLCERAMIDE 4-ALPHA-GALACTOSYLTRANSFERASE ALPHA- 1,4-GALACTOSYLTRANSFERASE"/>
    <property type="match status" value="1"/>
</dbReference>
<evidence type="ECO:0000256" key="8">
    <source>
        <dbReference type="SAM" id="Phobius"/>
    </source>
</evidence>
<dbReference type="Pfam" id="PF04572">
    <property type="entry name" value="Gb3_synth"/>
    <property type="match status" value="1"/>
</dbReference>
<dbReference type="InterPro" id="IPR051981">
    <property type="entry name" value="Glycosyltransf_32"/>
</dbReference>
<evidence type="ECO:0000256" key="1">
    <source>
        <dbReference type="ARBA" id="ARBA00004323"/>
    </source>
</evidence>
<reference evidence="11" key="1">
    <citation type="submission" date="2023-01" db="EMBL/GenBank/DDBJ databases">
        <title>Key to firefly adult light organ development and bioluminescence: homeobox transcription factors regulate luciferase expression and transportation to peroxisome.</title>
        <authorList>
            <person name="Fu X."/>
        </authorList>
    </citation>
    <scope>NUCLEOTIDE SEQUENCE [LARGE SCALE GENOMIC DNA]</scope>
</reference>
<keyword evidence="8" id="KW-1133">Transmembrane helix</keyword>
<dbReference type="InterPro" id="IPR007577">
    <property type="entry name" value="GlycoTrfase_DXD_sugar-bd_CS"/>
</dbReference>
<dbReference type="InterPro" id="IPR029044">
    <property type="entry name" value="Nucleotide-diphossugar_trans"/>
</dbReference>
<keyword evidence="8" id="KW-0812">Transmembrane</keyword>
<dbReference type="GO" id="GO:0016758">
    <property type="term" value="F:hexosyltransferase activity"/>
    <property type="evidence" value="ECO:0007669"/>
    <property type="project" value="UniProtKB-ARBA"/>
</dbReference>
<keyword evidence="5" id="KW-0333">Golgi apparatus</keyword>
<accession>A0AAN7P9Q4</accession>
<dbReference type="Pfam" id="PF04488">
    <property type="entry name" value="Gly_transf_sug"/>
    <property type="match status" value="1"/>
</dbReference>
<feature type="region of interest" description="Disordered" evidence="7">
    <location>
        <begin position="318"/>
        <end position="346"/>
    </location>
</feature>
<dbReference type="InterPro" id="IPR007652">
    <property type="entry name" value="A1-4-GlycosylTfrase_dom"/>
</dbReference>
<comment type="similarity">
    <text evidence="2">Belongs to the glycosyltransferase 32 family.</text>
</comment>
<keyword evidence="6 8" id="KW-0472">Membrane</keyword>
<evidence type="ECO:0000256" key="3">
    <source>
        <dbReference type="ARBA" id="ARBA00022676"/>
    </source>
</evidence>
<comment type="caution">
    <text evidence="10">The sequence shown here is derived from an EMBL/GenBank/DDBJ whole genome shotgun (WGS) entry which is preliminary data.</text>
</comment>
<evidence type="ECO:0000313" key="11">
    <source>
        <dbReference type="Proteomes" id="UP001353858"/>
    </source>
</evidence>
<organism evidence="10 11">
    <name type="scientific">Aquatica leii</name>
    <dbReference type="NCBI Taxonomy" id="1421715"/>
    <lineage>
        <taxon>Eukaryota</taxon>
        <taxon>Metazoa</taxon>
        <taxon>Ecdysozoa</taxon>
        <taxon>Arthropoda</taxon>
        <taxon>Hexapoda</taxon>
        <taxon>Insecta</taxon>
        <taxon>Pterygota</taxon>
        <taxon>Neoptera</taxon>
        <taxon>Endopterygota</taxon>
        <taxon>Coleoptera</taxon>
        <taxon>Polyphaga</taxon>
        <taxon>Elateriformia</taxon>
        <taxon>Elateroidea</taxon>
        <taxon>Lampyridae</taxon>
        <taxon>Luciolinae</taxon>
        <taxon>Aquatica</taxon>
    </lineage>
</organism>
<evidence type="ECO:0000256" key="4">
    <source>
        <dbReference type="ARBA" id="ARBA00022679"/>
    </source>
</evidence>
<dbReference type="SUPFAM" id="SSF53448">
    <property type="entry name" value="Nucleotide-diphospho-sugar transferases"/>
    <property type="match status" value="1"/>
</dbReference>
<protein>
    <recommendedName>
        <fullName evidence="9">Alpha 1,4-glycosyltransferase domain-containing protein</fullName>
    </recommendedName>
</protein>
<evidence type="ECO:0000259" key="9">
    <source>
        <dbReference type="Pfam" id="PF04572"/>
    </source>
</evidence>
<dbReference type="GO" id="GO:0006688">
    <property type="term" value="P:glycosphingolipid biosynthetic process"/>
    <property type="evidence" value="ECO:0007669"/>
    <property type="project" value="TreeGrafter"/>
</dbReference>
<feature type="domain" description="Alpha 1,4-glycosyltransferase" evidence="9">
    <location>
        <begin position="222"/>
        <end position="303"/>
    </location>
</feature>
<dbReference type="GO" id="GO:0000139">
    <property type="term" value="C:Golgi membrane"/>
    <property type="evidence" value="ECO:0007669"/>
    <property type="project" value="UniProtKB-SubCell"/>
</dbReference>
<evidence type="ECO:0000256" key="2">
    <source>
        <dbReference type="ARBA" id="ARBA00009003"/>
    </source>
</evidence>
<dbReference type="Gene3D" id="3.90.550.20">
    <property type="match status" value="1"/>
</dbReference>
<gene>
    <name evidence="10" type="ORF">RN001_000306</name>
</gene>
<name>A0AAN7P9Q4_9COLE</name>
<keyword evidence="11" id="KW-1185">Reference proteome</keyword>
<sequence length="575" mass="65639">MHKVEETEEEIVFVVFHGTKETKVANKKKSVVLDSTNSSIYCYKGRDEVLPDIATINPLWERSIYFLEVSCRSSNNGKITILPRQACAIESAAFNNPNFDIHLLYASSGKLKNEGSLSDRLLEILLNYKNIKILSFEFQNLVKDSPAESLYKKEKIQSAAFPVIAASDVSRLLILQKYGGIYLDLDVIVIKSLEKLGFNYAGLQSNRYVNNAVLSTNLDKTGNLLTQMCLEELEKNFVGNKWEFTGPVVLTKILKRMCNVSEPLLMLEKECQGFKLFPTPKFYPFTWQNWSTYFINQESKDALNYVLENSGYSKAVERKTRKEQKKERSMIPTDTPEKTELEERYNKRQKPVQAQKKIAVKRKIAESDEEEEEIEWHSDASSDNFVPELDPTLFEELGRDPQIADYVLVEFTPQNTKLTESNIKMDWYWGLTIVFICFCIVLLLRYCKEQCKAGPDYRTNQPYNNTSAPAAPPGFTVVNQRVPLRPTGQPVRMPMPTRGFENRGTSSLDHINRNNPYPPVSREPATAPYPLTPFERQLSSTAEDLPPSYNDVIQQSSGNLASTLRRPYSEGNVNI</sequence>
<proteinExistence type="inferred from homology"/>
<evidence type="ECO:0000256" key="5">
    <source>
        <dbReference type="ARBA" id="ARBA00023034"/>
    </source>
</evidence>
<evidence type="ECO:0000313" key="10">
    <source>
        <dbReference type="EMBL" id="KAK4884035.1"/>
    </source>
</evidence>
<dbReference type="EMBL" id="JARPUR010000001">
    <property type="protein sequence ID" value="KAK4884035.1"/>
    <property type="molecule type" value="Genomic_DNA"/>
</dbReference>